<dbReference type="Proteomes" id="UP001262410">
    <property type="component" value="Unassembled WGS sequence"/>
</dbReference>
<name>A0ABU1JWL1_9PROT</name>
<protein>
    <submittedName>
        <fullName evidence="3">Coenzyme Q-binding protein COQ10</fullName>
    </submittedName>
</protein>
<dbReference type="PANTHER" id="PTHR12901:SF10">
    <property type="entry name" value="COENZYME Q-BINDING PROTEIN COQ10, MITOCHONDRIAL"/>
    <property type="match status" value="1"/>
</dbReference>
<dbReference type="SUPFAM" id="SSF55961">
    <property type="entry name" value="Bet v1-like"/>
    <property type="match status" value="1"/>
</dbReference>
<proteinExistence type="inferred from homology"/>
<dbReference type="CDD" id="cd07813">
    <property type="entry name" value="COQ10p_like"/>
    <property type="match status" value="1"/>
</dbReference>
<keyword evidence="4" id="KW-1185">Reference proteome</keyword>
<sequence>MPSYTETRVLPYSPEQLYELVADIESYPSFLPWCLGARIRNREGNVLMADLVIGFKMIRERYTSRVTLTPGRQIDVAYVDGPMKRLTNRWHFQPHPGGCKIDFYVDFEFRSRVLQTLIGALFHEAFRRMVGAFETRARSLYGDRASVVAAAAEGG</sequence>
<gene>
    <name evidence="3" type="ORF">E9232_005556</name>
</gene>
<comment type="caution">
    <text evidence="3">The sequence shown here is derived from an EMBL/GenBank/DDBJ whole genome shotgun (WGS) entry which is preliminary data.</text>
</comment>
<dbReference type="Pfam" id="PF03364">
    <property type="entry name" value="Polyketide_cyc"/>
    <property type="match status" value="1"/>
</dbReference>
<evidence type="ECO:0000256" key="1">
    <source>
        <dbReference type="ARBA" id="ARBA00008918"/>
    </source>
</evidence>
<evidence type="ECO:0000313" key="3">
    <source>
        <dbReference type="EMBL" id="MDR6293011.1"/>
    </source>
</evidence>
<dbReference type="InterPro" id="IPR023393">
    <property type="entry name" value="START-like_dom_sf"/>
</dbReference>
<dbReference type="InterPro" id="IPR044996">
    <property type="entry name" value="COQ10-like"/>
</dbReference>
<dbReference type="PANTHER" id="PTHR12901">
    <property type="entry name" value="SPERM PROTEIN HOMOLOG"/>
    <property type="match status" value="1"/>
</dbReference>
<dbReference type="RefSeq" id="WP_309799608.1">
    <property type="nucleotide sequence ID" value="NZ_JAVDPW010000010.1"/>
</dbReference>
<comment type="similarity">
    <text evidence="1">Belongs to the ribosome association toxin RatA family.</text>
</comment>
<dbReference type="Gene3D" id="3.30.530.20">
    <property type="match status" value="1"/>
</dbReference>
<dbReference type="EMBL" id="JAVDPW010000010">
    <property type="protein sequence ID" value="MDR6293011.1"/>
    <property type="molecule type" value="Genomic_DNA"/>
</dbReference>
<reference evidence="3 4" key="1">
    <citation type="submission" date="2023-07" db="EMBL/GenBank/DDBJ databases">
        <title>Sorghum-associated microbial communities from plants grown in Nebraska, USA.</title>
        <authorList>
            <person name="Schachtman D."/>
        </authorList>
    </citation>
    <scope>NUCLEOTIDE SEQUENCE [LARGE SCALE GENOMIC DNA]</scope>
    <source>
        <strain evidence="3 4">584</strain>
    </source>
</reference>
<evidence type="ECO:0000259" key="2">
    <source>
        <dbReference type="Pfam" id="PF03364"/>
    </source>
</evidence>
<organism evidence="3 4">
    <name type="scientific">Inquilinus ginsengisoli</name>
    <dbReference type="NCBI Taxonomy" id="363840"/>
    <lineage>
        <taxon>Bacteria</taxon>
        <taxon>Pseudomonadati</taxon>
        <taxon>Pseudomonadota</taxon>
        <taxon>Alphaproteobacteria</taxon>
        <taxon>Rhodospirillales</taxon>
        <taxon>Rhodospirillaceae</taxon>
        <taxon>Inquilinus</taxon>
    </lineage>
</organism>
<evidence type="ECO:0000313" key="4">
    <source>
        <dbReference type="Proteomes" id="UP001262410"/>
    </source>
</evidence>
<accession>A0ABU1JWL1</accession>
<feature type="domain" description="Coenzyme Q-binding protein COQ10 START" evidence="2">
    <location>
        <begin position="10"/>
        <end position="134"/>
    </location>
</feature>
<dbReference type="InterPro" id="IPR005031">
    <property type="entry name" value="COQ10_START"/>
</dbReference>